<dbReference type="AlphaFoldDB" id="A0A5J4KJU2"/>
<proteinExistence type="predicted"/>
<protein>
    <submittedName>
        <fullName evidence="2">Uncharacterized protein</fullName>
    </submittedName>
</protein>
<sequence>MRDMALRQVSTDPTISSMSRPSKLVSSSCQSIEHPFFVQALCSQLIDNLNGDKKEQVTTDTISRAVAVRDGYFSARSLYEV</sequence>
<gene>
    <name evidence="2" type="ORF">KDW_41700</name>
</gene>
<feature type="compositionally biased region" description="Polar residues" evidence="1">
    <location>
        <begin position="8"/>
        <end position="21"/>
    </location>
</feature>
<comment type="caution">
    <text evidence="2">The sequence shown here is derived from an EMBL/GenBank/DDBJ whole genome shotgun (WGS) entry which is preliminary data.</text>
</comment>
<name>A0A5J4KJU2_9CHLR</name>
<dbReference type="EMBL" id="BKZW01000002">
    <property type="protein sequence ID" value="GER90008.1"/>
    <property type="molecule type" value="Genomic_DNA"/>
</dbReference>
<feature type="region of interest" description="Disordered" evidence="1">
    <location>
        <begin position="1"/>
        <end position="21"/>
    </location>
</feature>
<organism evidence="2 3">
    <name type="scientific">Dictyobacter vulcani</name>
    <dbReference type="NCBI Taxonomy" id="2607529"/>
    <lineage>
        <taxon>Bacteria</taxon>
        <taxon>Bacillati</taxon>
        <taxon>Chloroflexota</taxon>
        <taxon>Ktedonobacteria</taxon>
        <taxon>Ktedonobacterales</taxon>
        <taxon>Dictyobacteraceae</taxon>
        <taxon>Dictyobacter</taxon>
    </lineage>
</organism>
<reference evidence="2 3" key="1">
    <citation type="submission" date="2019-10" db="EMBL/GenBank/DDBJ databases">
        <title>Dictyobacter vulcani sp. nov., within the class Ktedonobacteria, isolated from soil of volcanic Mt. Zao.</title>
        <authorList>
            <person name="Zheng Y."/>
            <person name="Wang C.M."/>
            <person name="Sakai Y."/>
            <person name="Abe K."/>
            <person name="Yokota A."/>
            <person name="Yabe S."/>
        </authorList>
    </citation>
    <scope>NUCLEOTIDE SEQUENCE [LARGE SCALE GENOMIC DNA]</scope>
    <source>
        <strain evidence="2 3">W12</strain>
    </source>
</reference>
<dbReference type="Proteomes" id="UP000326912">
    <property type="component" value="Unassembled WGS sequence"/>
</dbReference>
<accession>A0A5J4KJU2</accession>
<evidence type="ECO:0000256" key="1">
    <source>
        <dbReference type="SAM" id="MobiDB-lite"/>
    </source>
</evidence>
<keyword evidence="3" id="KW-1185">Reference proteome</keyword>
<evidence type="ECO:0000313" key="3">
    <source>
        <dbReference type="Proteomes" id="UP000326912"/>
    </source>
</evidence>
<evidence type="ECO:0000313" key="2">
    <source>
        <dbReference type="EMBL" id="GER90008.1"/>
    </source>
</evidence>